<dbReference type="Gene3D" id="3.40.50.720">
    <property type="entry name" value="NAD(P)-binding Rossmann-like Domain"/>
    <property type="match status" value="1"/>
</dbReference>
<organism evidence="2">
    <name type="scientific">Populus alba</name>
    <name type="common">White poplar</name>
    <dbReference type="NCBI Taxonomy" id="43335"/>
    <lineage>
        <taxon>Eukaryota</taxon>
        <taxon>Viridiplantae</taxon>
        <taxon>Streptophyta</taxon>
        <taxon>Embryophyta</taxon>
        <taxon>Tracheophyta</taxon>
        <taxon>Spermatophyta</taxon>
        <taxon>Magnoliopsida</taxon>
        <taxon>eudicotyledons</taxon>
        <taxon>Gunneridae</taxon>
        <taxon>Pentapetalae</taxon>
        <taxon>rosids</taxon>
        <taxon>fabids</taxon>
        <taxon>Malpighiales</taxon>
        <taxon>Salicaceae</taxon>
        <taxon>Saliceae</taxon>
        <taxon>Populus</taxon>
    </lineage>
</organism>
<reference evidence="2" key="1">
    <citation type="submission" date="2018-10" db="EMBL/GenBank/DDBJ databases">
        <title>Population genomic analysis revealed the cold adaptation of white poplar.</title>
        <authorList>
            <person name="Liu Y.-J."/>
        </authorList>
    </citation>
    <scope>NUCLEOTIDE SEQUENCE [LARGE SCALE GENOMIC DNA]</scope>
    <source>
        <strain evidence="2">PAL-ZL1</strain>
    </source>
</reference>
<dbReference type="EMBL" id="RCHU01000181">
    <property type="protein sequence ID" value="TKS12004.1"/>
    <property type="molecule type" value="Genomic_DNA"/>
</dbReference>
<dbReference type="InterPro" id="IPR036291">
    <property type="entry name" value="NAD(P)-bd_dom_sf"/>
</dbReference>
<name>A0A4U5QMH9_POPAL</name>
<dbReference type="PANTHER" id="PTHR32487:SF0">
    <property type="entry name" value="3-OXO-DELTA(4,5)-STEROID 5-BETA-REDUCTASE"/>
    <property type="match status" value="1"/>
</dbReference>
<accession>A0A4U5QMH9</accession>
<dbReference type="SUPFAM" id="SSF51735">
    <property type="entry name" value="NAD(P)-binding Rossmann-fold domains"/>
    <property type="match status" value="1"/>
</dbReference>
<dbReference type="InterPro" id="IPR055222">
    <property type="entry name" value="PRISE-like_Rossmann-fold"/>
</dbReference>
<feature type="domain" description="PRISE-like Rossmann-fold" evidence="1">
    <location>
        <begin position="4"/>
        <end position="138"/>
    </location>
</feature>
<gene>
    <name evidence="2" type="ORF">D5086_0000065900</name>
</gene>
<dbReference type="GO" id="GO:0016627">
    <property type="term" value="F:oxidoreductase activity, acting on the CH-CH group of donors"/>
    <property type="evidence" value="ECO:0007669"/>
    <property type="project" value="UniProtKB-ARBA"/>
</dbReference>
<evidence type="ECO:0000313" key="2">
    <source>
        <dbReference type="EMBL" id="TKS12004.1"/>
    </source>
</evidence>
<dbReference type="AlphaFoldDB" id="A0A4U5QMH9"/>
<sequence length="168" mass="19453">MFEEVAKKEGVTWSVHRPGAIFGFSPHSLMNIIVTISVYAAICKHEGVPLIFRGSKEAWNGYSVASDADLIAEHEIWACVDPNAQNEDFNIQNRDLFKWKHLWTVLAEEFGIEKYGFEERESSVTFAEKMKDKGSVWEEIVRENQLRRRFFFLYSFFGLTRVNPGQPI</sequence>
<dbReference type="Pfam" id="PF22917">
    <property type="entry name" value="PRISE"/>
    <property type="match status" value="1"/>
</dbReference>
<proteinExistence type="predicted"/>
<dbReference type="GO" id="GO:0006629">
    <property type="term" value="P:lipid metabolic process"/>
    <property type="evidence" value="ECO:0007669"/>
    <property type="project" value="UniProtKB-ARBA"/>
</dbReference>
<dbReference type="PANTHER" id="PTHR32487">
    <property type="entry name" value="3-OXO-DELTA(4,5)-STEROID 5-BETA-REDUCTASE"/>
    <property type="match status" value="1"/>
</dbReference>
<comment type="caution">
    <text evidence="2">The sequence shown here is derived from an EMBL/GenBank/DDBJ whole genome shotgun (WGS) entry which is preliminary data.</text>
</comment>
<protein>
    <recommendedName>
        <fullName evidence="1">PRISE-like Rossmann-fold domain-containing protein</fullName>
    </recommendedName>
</protein>
<evidence type="ECO:0000259" key="1">
    <source>
        <dbReference type="Pfam" id="PF22917"/>
    </source>
</evidence>
<dbReference type="STRING" id="43335.A0A4U5QMH9"/>